<reference evidence="2 3" key="1">
    <citation type="journal article" date="2024" name="Plant Biotechnol. J.">
        <title>Dendrobium thyrsiflorum genome and its molecular insights into genes involved in important horticultural traits.</title>
        <authorList>
            <person name="Chen B."/>
            <person name="Wang J.Y."/>
            <person name="Zheng P.J."/>
            <person name="Li K.L."/>
            <person name="Liang Y.M."/>
            <person name="Chen X.F."/>
            <person name="Zhang C."/>
            <person name="Zhao X."/>
            <person name="He X."/>
            <person name="Zhang G.Q."/>
            <person name="Liu Z.J."/>
            <person name="Xu Q."/>
        </authorList>
    </citation>
    <scope>NUCLEOTIDE SEQUENCE [LARGE SCALE GENOMIC DNA]</scope>
    <source>
        <strain evidence="2">GZMU011</strain>
    </source>
</reference>
<accession>A0ABD0VHN9</accession>
<organism evidence="2 3">
    <name type="scientific">Dendrobium thyrsiflorum</name>
    <name type="common">Pinecone-like raceme dendrobium</name>
    <name type="synonym">Orchid</name>
    <dbReference type="NCBI Taxonomy" id="117978"/>
    <lineage>
        <taxon>Eukaryota</taxon>
        <taxon>Viridiplantae</taxon>
        <taxon>Streptophyta</taxon>
        <taxon>Embryophyta</taxon>
        <taxon>Tracheophyta</taxon>
        <taxon>Spermatophyta</taxon>
        <taxon>Magnoliopsida</taxon>
        <taxon>Liliopsida</taxon>
        <taxon>Asparagales</taxon>
        <taxon>Orchidaceae</taxon>
        <taxon>Epidendroideae</taxon>
        <taxon>Malaxideae</taxon>
        <taxon>Dendrobiinae</taxon>
        <taxon>Dendrobium</taxon>
    </lineage>
</organism>
<proteinExistence type="predicted"/>
<comment type="caution">
    <text evidence="2">The sequence shown here is derived from an EMBL/GenBank/DDBJ whole genome shotgun (WGS) entry which is preliminary data.</text>
</comment>
<evidence type="ECO:0000256" key="1">
    <source>
        <dbReference type="SAM" id="MobiDB-lite"/>
    </source>
</evidence>
<dbReference type="EMBL" id="JANQDX010000006">
    <property type="protein sequence ID" value="KAL0922018.1"/>
    <property type="molecule type" value="Genomic_DNA"/>
</dbReference>
<keyword evidence="3" id="KW-1185">Reference proteome</keyword>
<feature type="compositionally biased region" description="Basic and acidic residues" evidence="1">
    <location>
        <begin position="200"/>
        <end position="226"/>
    </location>
</feature>
<feature type="region of interest" description="Disordered" evidence="1">
    <location>
        <begin position="184"/>
        <end position="227"/>
    </location>
</feature>
<evidence type="ECO:0000313" key="3">
    <source>
        <dbReference type="Proteomes" id="UP001552299"/>
    </source>
</evidence>
<gene>
    <name evidence="2" type="ORF">M5K25_005977</name>
</gene>
<protein>
    <submittedName>
        <fullName evidence="2">Uncharacterized protein</fullName>
    </submittedName>
</protein>
<dbReference type="Proteomes" id="UP001552299">
    <property type="component" value="Unassembled WGS sequence"/>
</dbReference>
<sequence length="473" mass="51645">MGFFNPLSVVVFNAIWMLRGFRWSLFCMAILSWDSCNNNDGHCSIGRIINALGFSLGINSASAFGVAGATSSSAKNGWYLLAGKRILLCDMCLGDTKDDILTGSGLLNEGVELLNGLPPKPVGCALNILEPKAGMLCWKPVDCPKGEDPKEEADPAIEEPKIEGEEPNAGALPVPKMEDEVLEPNPEALGVPNSEGVEDVEPKGLVEDEENGELKSEADVDPKPVEPKAGVLGAKGFEEVVDEKGFAAGCPNALALLNNSEALNLHKGFLGMSGTKSNTNVKIGFLNNMYYNSEHYKYKIEVALPHPTTPPCMGDPEIDHGFVFDDQGRTDILGSSFFDVNLNVDETVDDYIDRILFTLVPSIEEHIPTGSWQLIGRPPSSPPPATSPMNYTIYNLANKDKPYVVRQVNGLISKPKKESKDKFLVIFHGVRMLHITLCLQRLVHRAFVEMLVMFDSFNLKNASIVSTLRMVSY</sequence>
<evidence type="ECO:0000313" key="2">
    <source>
        <dbReference type="EMBL" id="KAL0922018.1"/>
    </source>
</evidence>
<feature type="region of interest" description="Disordered" evidence="1">
    <location>
        <begin position="146"/>
        <end position="172"/>
    </location>
</feature>
<dbReference type="AlphaFoldDB" id="A0ABD0VHN9"/>
<name>A0ABD0VHN9_DENTH</name>